<dbReference type="PANTHER" id="PTHR23515">
    <property type="entry name" value="HIGH-AFFINITY NITRATE TRANSPORTER 2.3"/>
    <property type="match status" value="1"/>
</dbReference>
<keyword evidence="10" id="KW-1185">Reference proteome</keyword>
<feature type="transmembrane region" description="Helical" evidence="7">
    <location>
        <begin position="62"/>
        <end position="82"/>
    </location>
</feature>
<dbReference type="GO" id="GO:0015112">
    <property type="term" value="F:nitrate transmembrane transporter activity"/>
    <property type="evidence" value="ECO:0007669"/>
    <property type="project" value="InterPro"/>
</dbReference>
<dbReference type="InterPro" id="IPR011701">
    <property type="entry name" value="MFS"/>
</dbReference>
<feature type="transmembrane region" description="Helical" evidence="7">
    <location>
        <begin position="343"/>
        <end position="367"/>
    </location>
</feature>
<keyword evidence="5" id="KW-0534">Nitrate assimilation</keyword>
<dbReference type="GO" id="GO:0042128">
    <property type="term" value="P:nitrate assimilation"/>
    <property type="evidence" value="ECO:0007669"/>
    <property type="project" value="UniProtKB-KW"/>
</dbReference>
<feature type="transmembrane region" description="Helical" evidence="7">
    <location>
        <begin position="285"/>
        <end position="308"/>
    </location>
</feature>
<feature type="transmembrane region" description="Helical" evidence="7">
    <location>
        <begin position="225"/>
        <end position="248"/>
    </location>
</feature>
<dbReference type="KEGG" id="ote:Oter_1735"/>
<evidence type="ECO:0000313" key="9">
    <source>
        <dbReference type="EMBL" id="ACB75019.1"/>
    </source>
</evidence>
<dbReference type="Pfam" id="PF07690">
    <property type="entry name" value="MFS_1"/>
    <property type="match status" value="1"/>
</dbReference>
<evidence type="ECO:0000256" key="7">
    <source>
        <dbReference type="SAM" id="Phobius"/>
    </source>
</evidence>
<dbReference type="InterPro" id="IPR036259">
    <property type="entry name" value="MFS_trans_sf"/>
</dbReference>
<evidence type="ECO:0000313" key="10">
    <source>
        <dbReference type="Proteomes" id="UP000007013"/>
    </source>
</evidence>
<dbReference type="CDD" id="cd17341">
    <property type="entry name" value="MFS_NRT2_like"/>
    <property type="match status" value="1"/>
</dbReference>
<dbReference type="EMBL" id="CP001032">
    <property type="protein sequence ID" value="ACB75019.1"/>
    <property type="molecule type" value="Genomic_DNA"/>
</dbReference>
<evidence type="ECO:0000259" key="8">
    <source>
        <dbReference type="PROSITE" id="PS50850"/>
    </source>
</evidence>
<dbReference type="InterPro" id="IPR044772">
    <property type="entry name" value="NO3_transporter"/>
</dbReference>
<dbReference type="InterPro" id="IPR020846">
    <property type="entry name" value="MFS_dom"/>
</dbReference>
<dbReference type="Proteomes" id="UP000007013">
    <property type="component" value="Chromosome"/>
</dbReference>
<proteinExistence type="inferred from homology"/>
<keyword evidence="3 7" id="KW-0812">Transmembrane</keyword>
<evidence type="ECO:0000256" key="3">
    <source>
        <dbReference type="ARBA" id="ARBA00022692"/>
    </source>
</evidence>
<evidence type="ECO:0000256" key="1">
    <source>
        <dbReference type="ARBA" id="ARBA00004141"/>
    </source>
</evidence>
<evidence type="ECO:0000256" key="4">
    <source>
        <dbReference type="ARBA" id="ARBA00022989"/>
    </source>
</evidence>
<dbReference type="HOGENOM" id="CLU_001265_14_1_0"/>
<accession>B1ZVT3</accession>
<feature type="transmembrane region" description="Helical" evidence="7">
    <location>
        <begin position="30"/>
        <end position="50"/>
    </location>
</feature>
<protein>
    <submittedName>
        <fullName evidence="9">Major facilitator superfamily MFS_1</fullName>
    </submittedName>
</protein>
<dbReference type="STRING" id="452637.Oter_1735"/>
<dbReference type="RefSeq" id="WP_012374556.1">
    <property type="nucleotide sequence ID" value="NC_010571.1"/>
</dbReference>
<feature type="transmembrane region" description="Helical" evidence="7">
    <location>
        <begin position="148"/>
        <end position="168"/>
    </location>
</feature>
<feature type="transmembrane region" description="Helical" evidence="7">
    <location>
        <begin position="117"/>
        <end position="136"/>
    </location>
</feature>
<feature type="transmembrane region" description="Helical" evidence="7">
    <location>
        <begin position="373"/>
        <end position="393"/>
    </location>
</feature>
<feature type="transmembrane region" description="Helical" evidence="7">
    <location>
        <begin position="94"/>
        <end position="111"/>
    </location>
</feature>
<feature type="transmembrane region" description="Helical" evidence="7">
    <location>
        <begin position="314"/>
        <end position="336"/>
    </location>
</feature>
<feature type="domain" description="Major facilitator superfamily (MFS) profile" evidence="8">
    <location>
        <begin position="24"/>
        <end position="401"/>
    </location>
</feature>
<feature type="transmembrane region" description="Helical" evidence="7">
    <location>
        <begin position="254"/>
        <end position="273"/>
    </location>
</feature>
<comment type="subcellular location">
    <subcellularLocation>
        <location evidence="1">Membrane</location>
        <topology evidence="1">Multi-pass membrane protein</topology>
    </subcellularLocation>
</comment>
<dbReference type="AlphaFoldDB" id="B1ZVT3"/>
<comment type="similarity">
    <text evidence="2">Belongs to the major facilitator superfamily. Nitrate/nitrite porter (TC 2.A.1.8) family.</text>
</comment>
<dbReference type="GO" id="GO:0016020">
    <property type="term" value="C:membrane"/>
    <property type="evidence" value="ECO:0007669"/>
    <property type="project" value="UniProtKB-SubCell"/>
</dbReference>
<dbReference type="SUPFAM" id="SSF103473">
    <property type="entry name" value="MFS general substrate transporter"/>
    <property type="match status" value="1"/>
</dbReference>
<dbReference type="OrthoDB" id="9773404at2"/>
<evidence type="ECO:0000256" key="5">
    <source>
        <dbReference type="ARBA" id="ARBA00023063"/>
    </source>
</evidence>
<dbReference type="eggNOG" id="COG2223">
    <property type="taxonomic scope" value="Bacteria"/>
</dbReference>
<keyword evidence="6 7" id="KW-0472">Membrane</keyword>
<name>B1ZVT3_OPITP</name>
<keyword evidence="4 7" id="KW-1133">Transmembrane helix</keyword>
<organism evidence="9 10">
    <name type="scientific">Opitutus terrae (strain DSM 11246 / JCM 15787 / PB90-1)</name>
    <dbReference type="NCBI Taxonomy" id="452637"/>
    <lineage>
        <taxon>Bacteria</taxon>
        <taxon>Pseudomonadati</taxon>
        <taxon>Verrucomicrobiota</taxon>
        <taxon>Opitutia</taxon>
        <taxon>Opitutales</taxon>
        <taxon>Opitutaceae</taxon>
        <taxon>Opitutus</taxon>
    </lineage>
</organism>
<evidence type="ECO:0000256" key="2">
    <source>
        <dbReference type="ARBA" id="ARBA00008432"/>
    </source>
</evidence>
<feature type="transmembrane region" description="Helical" evidence="7">
    <location>
        <begin position="174"/>
        <end position="198"/>
    </location>
</feature>
<evidence type="ECO:0000256" key="6">
    <source>
        <dbReference type="ARBA" id="ARBA00023136"/>
    </source>
</evidence>
<dbReference type="PROSITE" id="PS50850">
    <property type="entry name" value="MFS"/>
    <property type="match status" value="1"/>
</dbReference>
<sequence>MNSSRHHAPTGSSFVQLRGSGHWPTLLTSFLYFDASFMVWTILGALGPMIGPSLRLNAQEKFLMVSTPILAGALLRIGLSLLVDRIGTKRTGVIAQLVVIAGLAIVWRTGLSSLGESLALGLVLGVAGASFAVALPQAGRWYPPHLQGVVLGLAGAGNVGVVIDHLLAPRIAAVYGWPAVFGVALVPLTLVLAAYVLFSQEPPGRFKRKKLRDYLHLLRERDAHWFCLFYTISFGGFVGLASAFAIYFRDEFGLAPVQAGEVAAFCTLVGALGRPIGGALADRFGGIRALSFCYTAAGVALVCAAMARDLWLCGAAFFIASGAFGMCNGSVFQLLPQRFAKDIAVMTGLVGCGGGMGGFVLGMLFGVSKEHTGNYVSGILLFAGLCVVALAGLTSVKTRWRTTWGAMAAARI</sequence>
<dbReference type="Gene3D" id="1.20.1250.20">
    <property type="entry name" value="MFS general substrate transporter like domains"/>
    <property type="match status" value="1"/>
</dbReference>
<gene>
    <name evidence="9" type="ordered locus">Oter_1735</name>
</gene>
<reference evidence="9 10" key="1">
    <citation type="journal article" date="2011" name="J. Bacteriol.">
        <title>Genome sequence of the verrucomicrobium Opitutus terrae PB90-1, an abundant inhabitant of rice paddy soil ecosystems.</title>
        <authorList>
            <person name="van Passel M.W."/>
            <person name="Kant R."/>
            <person name="Palva A."/>
            <person name="Copeland A."/>
            <person name="Lucas S."/>
            <person name="Lapidus A."/>
            <person name="Glavina del Rio T."/>
            <person name="Pitluck S."/>
            <person name="Goltsman E."/>
            <person name="Clum A."/>
            <person name="Sun H."/>
            <person name="Schmutz J."/>
            <person name="Larimer F.W."/>
            <person name="Land M.L."/>
            <person name="Hauser L."/>
            <person name="Kyrpides N."/>
            <person name="Mikhailova N."/>
            <person name="Richardson P.P."/>
            <person name="Janssen P.H."/>
            <person name="de Vos W.M."/>
            <person name="Smidt H."/>
        </authorList>
    </citation>
    <scope>NUCLEOTIDE SEQUENCE [LARGE SCALE GENOMIC DNA]</scope>
    <source>
        <strain evidence="10">DSM 11246 / JCM 15787 / PB90-1</strain>
    </source>
</reference>